<dbReference type="RefSeq" id="WP_367773237.1">
    <property type="nucleotide sequence ID" value="NZ_JBFNXR010000033.1"/>
</dbReference>
<protein>
    <submittedName>
        <fullName evidence="2">TadE/TadG family type IV pilus assembly protein</fullName>
    </submittedName>
</protein>
<comment type="caution">
    <text evidence="2">The sequence shown here is derived from an EMBL/GenBank/DDBJ whole genome shotgun (WGS) entry which is preliminary data.</text>
</comment>
<reference evidence="2 3" key="1">
    <citation type="submission" date="2024-06" db="EMBL/GenBank/DDBJ databases">
        <title>Novosphingobium rhizovicinus M1R2S20.</title>
        <authorList>
            <person name="Sun J.-Q."/>
        </authorList>
    </citation>
    <scope>NUCLEOTIDE SEQUENCE [LARGE SCALE GENOMIC DNA]</scope>
    <source>
        <strain evidence="2 3">M1R2S20</strain>
    </source>
</reference>
<dbReference type="EMBL" id="JBFNXR010000033">
    <property type="protein sequence ID" value="MEW9855554.1"/>
    <property type="molecule type" value="Genomic_DNA"/>
</dbReference>
<dbReference type="InterPro" id="IPR012495">
    <property type="entry name" value="TadE-like_dom"/>
</dbReference>
<organism evidence="2 3">
    <name type="scientific">Novosphingobium rhizovicinum</name>
    <dbReference type="NCBI Taxonomy" id="3228928"/>
    <lineage>
        <taxon>Bacteria</taxon>
        <taxon>Pseudomonadati</taxon>
        <taxon>Pseudomonadota</taxon>
        <taxon>Alphaproteobacteria</taxon>
        <taxon>Sphingomonadales</taxon>
        <taxon>Sphingomonadaceae</taxon>
        <taxon>Novosphingobium</taxon>
    </lineage>
</organism>
<dbReference type="Proteomes" id="UP001556118">
    <property type="component" value="Unassembled WGS sequence"/>
</dbReference>
<gene>
    <name evidence="2" type="ORF">ABUH87_10285</name>
</gene>
<sequence length="200" mass="22098">MIEFALIMPFFLIIGLWGVELAHYSYQTMRVGQLAAHVADNASRIGDYSTLQNRKIYESDIDDLLIGVDLQAGPKMELFDRGRVIISSLEVNGAGQQYIHWQRCLGTRPVWSSYGKEGDLKPGGLGPVGSEVFASPNDAVMFVELQYEYNPLISSTFIGTPVISSIASFTVRSSRDLSRVYQTSPASPKMTCDKFTSLVS</sequence>
<feature type="domain" description="TadE-like" evidence="1">
    <location>
        <begin position="1"/>
        <end position="39"/>
    </location>
</feature>
<proteinExistence type="predicted"/>
<accession>A0ABV3RCZ6</accession>
<name>A0ABV3RCZ6_9SPHN</name>
<evidence type="ECO:0000259" key="1">
    <source>
        <dbReference type="Pfam" id="PF07811"/>
    </source>
</evidence>
<dbReference type="Pfam" id="PF07811">
    <property type="entry name" value="TadE"/>
    <property type="match status" value="1"/>
</dbReference>
<evidence type="ECO:0000313" key="2">
    <source>
        <dbReference type="EMBL" id="MEW9855554.1"/>
    </source>
</evidence>
<evidence type="ECO:0000313" key="3">
    <source>
        <dbReference type="Proteomes" id="UP001556118"/>
    </source>
</evidence>
<keyword evidence="3" id="KW-1185">Reference proteome</keyword>